<dbReference type="SUPFAM" id="SSF51556">
    <property type="entry name" value="Metallo-dependent hydrolases"/>
    <property type="match status" value="1"/>
</dbReference>
<dbReference type="InterPro" id="IPR051781">
    <property type="entry name" value="Metallo-dep_Hydrolase"/>
</dbReference>
<protein>
    <submittedName>
        <fullName evidence="2">Alpha-D-ribose 1-methylphosphonate 5-triphosphate diphosphatase</fullName>
    </submittedName>
</protein>
<dbReference type="InterPro" id="IPR006680">
    <property type="entry name" value="Amidohydro-rel"/>
</dbReference>
<dbReference type="GO" id="GO:0019700">
    <property type="term" value="P:organic phosphonate catabolic process"/>
    <property type="evidence" value="ECO:0007669"/>
    <property type="project" value="InterPro"/>
</dbReference>
<evidence type="ECO:0000313" key="2">
    <source>
        <dbReference type="EMBL" id="SFM03674.1"/>
    </source>
</evidence>
<dbReference type="RefSeq" id="WP_092193628.1">
    <property type="nucleotide sequence ID" value="NZ_FOTO01000012.1"/>
</dbReference>
<name>A0A8G2C4Y8_DESNO</name>
<reference evidence="2 3" key="1">
    <citation type="submission" date="2016-10" db="EMBL/GenBank/DDBJ databases">
        <authorList>
            <person name="Varghese N."/>
            <person name="Submissions S."/>
        </authorList>
    </citation>
    <scope>NUCLEOTIDE SEQUENCE [LARGE SCALE GENOMIC DNA]</scope>
    <source>
        <strain evidence="2 3">DSM 1741</strain>
    </source>
</reference>
<feature type="domain" description="Amidohydrolase-related" evidence="1">
    <location>
        <begin position="77"/>
        <end position="375"/>
    </location>
</feature>
<dbReference type="NCBIfam" id="TIGR02318">
    <property type="entry name" value="phosphono_phnM"/>
    <property type="match status" value="1"/>
</dbReference>
<dbReference type="InterPro" id="IPR032466">
    <property type="entry name" value="Metal_Hydrolase"/>
</dbReference>
<dbReference type="PANTHER" id="PTHR43135">
    <property type="entry name" value="ALPHA-D-RIBOSE 1-METHYLPHOSPHONATE 5-TRIPHOSPHATE DIPHOSPHATASE"/>
    <property type="match status" value="1"/>
</dbReference>
<dbReference type="AlphaFoldDB" id="A0A8G2C4Y8"/>
<dbReference type="CDD" id="cd01306">
    <property type="entry name" value="PhnM"/>
    <property type="match status" value="1"/>
</dbReference>
<dbReference type="NCBIfam" id="NF011987">
    <property type="entry name" value="PRK15446.2-3"/>
    <property type="match status" value="1"/>
</dbReference>
<dbReference type="NCBIfam" id="NF011984">
    <property type="entry name" value="PRK15446.1-5"/>
    <property type="match status" value="1"/>
</dbReference>
<comment type="caution">
    <text evidence="2">The sequence shown here is derived from an EMBL/GenBank/DDBJ whole genome shotgun (WGS) entry which is preliminary data.</text>
</comment>
<dbReference type="PANTHER" id="PTHR43135:SF3">
    <property type="entry name" value="ALPHA-D-RIBOSE 1-METHYLPHOSPHONATE 5-TRIPHOSPHATE DIPHOSPHATASE"/>
    <property type="match status" value="1"/>
</dbReference>
<evidence type="ECO:0000313" key="3">
    <source>
        <dbReference type="Proteomes" id="UP000199581"/>
    </source>
</evidence>
<dbReference type="InterPro" id="IPR012696">
    <property type="entry name" value="PhnM"/>
</dbReference>
<evidence type="ECO:0000259" key="1">
    <source>
        <dbReference type="Pfam" id="PF01979"/>
    </source>
</evidence>
<sequence>MHLLCCTNARLVMPDGVVHGSLTAENGRIRDVDAPTSIPGALDFKGDYLLPGLVEIHTDNIEKHFLPRSGVRWPTSLSAILAHDTHMVGAGITTVLDAVSAGEFSAKRMRREIFTATLEALAQAMDNDLLRAEHLLHIRCELADRAVVEMFTSVMDHKLLHLVSIMDHTPGQRQWSDLEKYRSFHADKKWTDEELLAEIERLRAVQKSHAEPNRAIILNLCAERNLPLASHDDTTAGHVEETARLGMGIAEFPTTREAASRARELGLATVLGAPNIVRGESHSGNVSALDLAAEGLVDILSSDYMPASLLQAPFVMAQRLGMPLHEALATVTANPARALGLTDRGELLPGKRADLLRVRMVDDVPVVVAVWREGRQVI</sequence>
<dbReference type="GO" id="GO:0016810">
    <property type="term" value="F:hydrolase activity, acting on carbon-nitrogen (but not peptide) bonds"/>
    <property type="evidence" value="ECO:0007669"/>
    <property type="project" value="InterPro"/>
</dbReference>
<dbReference type="SUPFAM" id="SSF51338">
    <property type="entry name" value="Composite domain of metallo-dependent hydrolases"/>
    <property type="match status" value="1"/>
</dbReference>
<accession>A0A8G2C4Y8</accession>
<dbReference type="InterPro" id="IPR011059">
    <property type="entry name" value="Metal-dep_hydrolase_composite"/>
</dbReference>
<proteinExistence type="predicted"/>
<dbReference type="Gene3D" id="3.20.20.140">
    <property type="entry name" value="Metal-dependent hydrolases"/>
    <property type="match status" value="2"/>
</dbReference>
<dbReference type="NCBIfam" id="NF011990">
    <property type="entry name" value="PRK15446.2-6"/>
    <property type="match status" value="1"/>
</dbReference>
<dbReference type="OrthoDB" id="9785413at2"/>
<dbReference type="Proteomes" id="UP000199581">
    <property type="component" value="Unassembled WGS sequence"/>
</dbReference>
<dbReference type="Pfam" id="PF01979">
    <property type="entry name" value="Amidohydro_1"/>
    <property type="match status" value="1"/>
</dbReference>
<dbReference type="PIRSF" id="PIRSF038971">
    <property type="entry name" value="PhnM"/>
    <property type="match status" value="1"/>
</dbReference>
<gene>
    <name evidence="2" type="ORF">SAMN05421830_11237</name>
</gene>
<dbReference type="EMBL" id="FOTO01000012">
    <property type="protein sequence ID" value="SFM03674.1"/>
    <property type="molecule type" value="Genomic_DNA"/>
</dbReference>
<dbReference type="NCBIfam" id="NF011981">
    <property type="entry name" value="PRK15446.1-2"/>
    <property type="match status" value="1"/>
</dbReference>
<organism evidence="2 3">
    <name type="scientific">Desulfomicrobium norvegicum (strain DSM 1741 / NCIMB 8310)</name>
    <name type="common">Desulfovibrio baculatus (strain Norway 4)</name>
    <name type="synonym">Desulfovibrio desulfuricans (strain Norway 4)</name>
    <dbReference type="NCBI Taxonomy" id="52561"/>
    <lineage>
        <taxon>Bacteria</taxon>
        <taxon>Pseudomonadati</taxon>
        <taxon>Thermodesulfobacteriota</taxon>
        <taxon>Desulfovibrionia</taxon>
        <taxon>Desulfovibrionales</taxon>
        <taxon>Desulfomicrobiaceae</taxon>
        <taxon>Desulfomicrobium</taxon>
    </lineage>
</organism>
<keyword evidence="3" id="KW-1185">Reference proteome</keyword>